<evidence type="ECO:0000256" key="8">
    <source>
        <dbReference type="ARBA" id="ARBA00023002"/>
    </source>
</evidence>
<evidence type="ECO:0000256" key="10">
    <source>
        <dbReference type="ARBA" id="ARBA00023065"/>
    </source>
</evidence>
<evidence type="ECO:0000256" key="7">
    <source>
        <dbReference type="ARBA" id="ARBA00022946"/>
    </source>
</evidence>
<dbReference type="Pfam" id="PF01491">
    <property type="entry name" value="Frataxin_Cyay"/>
    <property type="match status" value="1"/>
</dbReference>
<evidence type="ECO:0000256" key="2">
    <source>
        <dbReference type="ARBA" id="ARBA00008183"/>
    </source>
</evidence>
<sequence>MAFVNSLSSNTKTIHFLKKSLLLAHNYCTFSREWSEMEYERRAEDTLVALTEYLDTFPDRVDCESAFDVSYSMGVLTAHISPRIGTYVINKQTPNKQIWLSSPVSGPKRYDLSDKGRWVYKHDGVTLHELLEKEFRHIFKNDQISLQQS</sequence>
<keyword evidence="14" id="KW-1185">Reference proteome</keyword>
<keyword evidence="7" id="KW-0809">Transit peptide</keyword>
<keyword evidence="9" id="KW-0408">Iron</keyword>
<keyword evidence="5" id="KW-0813">Transport</keyword>
<protein>
    <recommendedName>
        <fullName evidence="3">ferroxidase</fullName>
        <ecNumber evidence="3">1.16.3.1</ecNumber>
    </recommendedName>
</protein>
<comment type="catalytic activity">
    <reaction evidence="12">
        <text>4 Fe(2+) + O2 + 4 H(+) = 4 Fe(3+) + 2 H2O</text>
        <dbReference type="Rhea" id="RHEA:11148"/>
        <dbReference type="ChEBI" id="CHEBI:15377"/>
        <dbReference type="ChEBI" id="CHEBI:15378"/>
        <dbReference type="ChEBI" id="CHEBI:15379"/>
        <dbReference type="ChEBI" id="CHEBI:29033"/>
        <dbReference type="ChEBI" id="CHEBI:29034"/>
        <dbReference type="EC" id="1.16.3.1"/>
    </reaction>
</comment>
<dbReference type="AlphaFoldDB" id="A0ABD2LH92"/>
<dbReference type="PRINTS" id="PR00904">
    <property type="entry name" value="FRATAXIN"/>
</dbReference>
<evidence type="ECO:0000256" key="4">
    <source>
        <dbReference type="ARBA" id="ARBA00022434"/>
    </source>
</evidence>
<dbReference type="InterPro" id="IPR002908">
    <property type="entry name" value="Frataxin/CyaY"/>
</dbReference>
<evidence type="ECO:0000313" key="13">
    <source>
        <dbReference type="EMBL" id="KAL3114588.1"/>
    </source>
</evidence>
<dbReference type="Gene3D" id="3.30.920.10">
    <property type="entry name" value="Frataxin/CyaY"/>
    <property type="match status" value="1"/>
</dbReference>
<dbReference type="SMART" id="SM01219">
    <property type="entry name" value="Frataxin_Cyay"/>
    <property type="match status" value="1"/>
</dbReference>
<evidence type="ECO:0000256" key="11">
    <source>
        <dbReference type="ARBA" id="ARBA00023128"/>
    </source>
</evidence>
<evidence type="ECO:0000256" key="3">
    <source>
        <dbReference type="ARBA" id="ARBA00013107"/>
    </source>
</evidence>
<dbReference type="SUPFAM" id="SSF55387">
    <property type="entry name" value="Frataxin/Nqo15-like"/>
    <property type="match status" value="1"/>
</dbReference>
<dbReference type="PROSITE" id="PS01344">
    <property type="entry name" value="FRATAXIN_1"/>
    <property type="match status" value="1"/>
</dbReference>
<gene>
    <name evidence="13" type="ORF">niasHT_014395</name>
</gene>
<dbReference type="EC" id="1.16.3.1" evidence="3"/>
<dbReference type="GO" id="GO:0006826">
    <property type="term" value="P:iron ion transport"/>
    <property type="evidence" value="ECO:0007669"/>
    <property type="project" value="UniProtKB-KW"/>
</dbReference>
<organism evidence="13 14">
    <name type="scientific">Heterodera trifolii</name>
    <dbReference type="NCBI Taxonomy" id="157864"/>
    <lineage>
        <taxon>Eukaryota</taxon>
        <taxon>Metazoa</taxon>
        <taxon>Ecdysozoa</taxon>
        <taxon>Nematoda</taxon>
        <taxon>Chromadorea</taxon>
        <taxon>Rhabditida</taxon>
        <taxon>Tylenchina</taxon>
        <taxon>Tylenchomorpha</taxon>
        <taxon>Tylenchoidea</taxon>
        <taxon>Heteroderidae</taxon>
        <taxon>Heteroderinae</taxon>
        <taxon>Heterodera</taxon>
    </lineage>
</organism>
<comment type="caution">
    <text evidence="13">The sequence shown here is derived from an EMBL/GenBank/DDBJ whole genome shotgun (WGS) entry which is preliminary data.</text>
</comment>
<dbReference type="Proteomes" id="UP001620626">
    <property type="component" value="Unassembled WGS sequence"/>
</dbReference>
<accession>A0ABD2LH92</accession>
<dbReference type="GO" id="GO:0004322">
    <property type="term" value="F:ferroxidase activity"/>
    <property type="evidence" value="ECO:0007669"/>
    <property type="project" value="UniProtKB-EC"/>
</dbReference>
<dbReference type="InterPro" id="IPR017789">
    <property type="entry name" value="Frataxin"/>
</dbReference>
<dbReference type="EMBL" id="JBICBT010000413">
    <property type="protein sequence ID" value="KAL3114588.1"/>
    <property type="molecule type" value="Genomic_DNA"/>
</dbReference>
<dbReference type="InterPro" id="IPR036524">
    <property type="entry name" value="Frataxin/CyaY_sf"/>
</dbReference>
<comment type="subcellular location">
    <subcellularLocation>
        <location evidence="1">Mitochondrion</location>
    </subcellularLocation>
</comment>
<dbReference type="NCBIfam" id="TIGR03421">
    <property type="entry name" value="FeS_CyaY"/>
    <property type="match status" value="1"/>
</dbReference>
<evidence type="ECO:0000256" key="1">
    <source>
        <dbReference type="ARBA" id="ARBA00004173"/>
    </source>
</evidence>
<dbReference type="InterPro" id="IPR020895">
    <property type="entry name" value="Frataxin_CS"/>
</dbReference>
<reference evidence="13 14" key="1">
    <citation type="submission" date="2024-10" db="EMBL/GenBank/DDBJ databases">
        <authorList>
            <person name="Kim D."/>
        </authorList>
    </citation>
    <scope>NUCLEOTIDE SEQUENCE [LARGE SCALE GENOMIC DNA]</scope>
    <source>
        <strain evidence="13">BH-2024</strain>
    </source>
</reference>
<dbReference type="GO" id="GO:0006879">
    <property type="term" value="P:intracellular iron ion homeostasis"/>
    <property type="evidence" value="ECO:0007669"/>
    <property type="project" value="UniProtKB-KW"/>
</dbReference>
<keyword evidence="8" id="KW-0560">Oxidoreductase</keyword>
<keyword evidence="4" id="KW-0409">Iron storage</keyword>
<dbReference type="PANTHER" id="PTHR16821:SF2">
    <property type="entry name" value="FRATAXIN, MITOCHONDRIAL"/>
    <property type="match status" value="1"/>
</dbReference>
<name>A0ABD2LH92_9BILA</name>
<comment type="similarity">
    <text evidence="2">Belongs to the frataxin family.</text>
</comment>
<evidence type="ECO:0000256" key="6">
    <source>
        <dbReference type="ARBA" id="ARBA00022496"/>
    </source>
</evidence>
<keyword evidence="10" id="KW-0406">Ion transport</keyword>
<evidence type="ECO:0000256" key="12">
    <source>
        <dbReference type="ARBA" id="ARBA00047990"/>
    </source>
</evidence>
<evidence type="ECO:0000313" key="14">
    <source>
        <dbReference type="Proteomes" id="UP001620626"/>
    </source>
</evidence>
<dbReference type="GO" id="GO:0005739">
    <property type="term" value="C:mitochondrion"/>
    <property type="evidence" value="ECO:0007669"/>
    <property type="project" value="UniProtKB-SubCell"/>
</dbReference>
<dbReference type="PROSITE" id="PS50810">
    <property type="entry name" value="FRATAXIN_2"/>
    <property type="match status" value="1"/>
</dbReference>
<keyword evidence="11" id="KW-0496">Mitochondrion</keyword>
<dbReference type="NCBIfam" id="TIGR03422">
    <property type="entry name" value="mito_frataxin"/>
    <property type="match status" value="1"/>
</dbReference>
<evidence type="ECO:0000256" key="5">
    <source>
        <dbReference type="ARBA" id="ARBA00022448"/>
    </source>
</evidence>
<evidence type="ECO:0000256" key="9">
    <source>
        <dbReference type="ARBA" id="ARBA00023004"/>
    </source>
</evidence>
<proteinExistence type="inferred from homology"/>
<dbReference type="PANTHER" id="PTHR16821">
    <property type="entry name" value="FRATAXIN"/>
    <property type="match status" value="1"/>
</dbReference>
<keyword evidence="6" id="KW-0410">Iron transport</keyword>